<evidence type="ECO:0000256" key="3">
    <source>
        <dbReference type="ARBA" id="ARBA00060902"/>
    </source>
</evidence>
<evidence type="ECO:0000256" key="4">
    <source>
        <dbReference type="SAM" id="SignalP"/>
    </source>
</evidence>
<dbReference type="GO" id="GO:0005615">
    <property type="term" value="C:extracellular space"/>
    <property type="evidence" value="ECO:0007669"/>
    <property type="project" value="TreeGrafter"/>
</dbReference>
<dbReference type="EMBL" id="VTPC01002275">
    <property type="protein sequence ID" value="KAF2900314.1"/>
    <property type="molecule type" value="Genomic_DNA"/>
</dbReference>
<gene>
    <name evidence="5" type="ORF">ILUMI_05871</name>
</gene>
<proteinExistence type="inferred from homology"/>
<feature type="chain" id="PRO_5035458137" evidence="4">
    <location>
        <begin position="18"/>
        <end position="245"/>
    </location>
</feature>
<reference evidence="5" key="1">
    <citation type="submission" date="2019-08" db="EMBL/GenBank/DDBJ databases">
        <title>The genome of the North American firefly Photinus pyralis.</title>
        <authorList>
            <consortium name="Photinus pyralis genome working group"/>
            <person name="Fallon T.R."/>
            <person name="Sander Lower S.E."/>
            <person name="Weng J.-K."/>
        </authorList>
    </citation>
    <scope>NUCLEOTIDE SEQUENCE</scope>
    <source>
        <strain evidence="5">TRF0915ILg1</strain>
        <tissue evidence="5">Whole body</tissue>
    </source>
</reference>
<dbReference type="InterPro" id="IPR038606">
    <property type="entry name" value="To_sf"/>
</dbReference>
<keyword evidence="1 4" id="KW-0732">Signal</keyword>
<name>A0A8K0GHR5_IGNLU</name>
<keyword evidence="6" id="KW-1185">Reference proteome</keyword>
<dbReference type="Proteomes" id="UP000801492">
    <property type="component" value="Unassembled WGS sequence"/>
</dbReference>
<protein>
    <submittedName>
        <fullName evidence="5">Uncharacterized protein</fullName>
    </submittedName>
</protein>
<feature type="signal peptide" evidence="4">
    <location>
        <begin position="1"/>
        <end position="17"/>
    </location>
</feature>
<dbReference type="Gene3D" id="3.15.10.30">
    <property type="entry name" value="Haemolymph juvenile hormone binding protein"/>
    <property type="match status" value="1"/>
</dbReference>
<evidence type="ECO:0000313" key="5">
    <source>
        <dbReference type="EMBL" id="KAF2900314.1"/>
    </source>
</evidence>
<dbReference type="GO" id="GO:0007623">
    <property type="term" value="P:circadian rhythm"/>
    <property type="evidence" value="ECO:0007669"/>
    <property type="project" value="UniProtKB-ARBA"/>
</dbReference>
<evidence type="ECO:0000256" key="1">
    <source>
        <dbReference type="ARBA" id="ARBA00022729"/>
    </source>
</evidence>
<dbReference type="SMART" id="SM00700">
    <property type="entry name" value="JHBP"/>
    <property type="match status" value="1"/>
</dbReference>
<dbReference type="Pfam" id="PF06585">
    <property type="entry name" value="JHBP"/>
    <property type="match status" value="1"/>
</dbReference>
<accession>A0A8K0GHR5</accession>
<dbReference type="OrthoDB" id="8182977at2759"/>
<dbReference type="FunFam" id="3.15.10.30:FF:000001">
    <property type="entry name" value="Takeout-like protein 1"/>
    <property type="match status" value="1"/>
</dbReference>
<dbReference type="AlphaFoldDB" id="A0A8K0GHR5"/>
<comment type="similarity">
    <text evidence="3">Belongs to the TO family.</text>
</comment>
<evidence type="ECO:0000313" key="6">
    <source>
        <dbReference type="Proteomes" id="UP000801492"/>
    </source>
</evidence>
<sequence>MKSIVPLLLAFVISTLGVDLPPEIEACKISDPNFHKCLISSAQKAFTVFANGNKDLGVPSLDPLHLDVVLVEPQPGSINIDQKYTDVVIEGMSTGVVNDFMFNLNDCTIWLNHTLKHLKSSANYEIKGQLLLLPVDAKGHLLATSEFFNVYIKATCEKFKEQDTEYIRVLTSKVKMDARNLQFDFGVLINGNPQLDNDLHKVINDNPNDFFEVMRPACEALWNTAIFKLMNTVFAQIPLHKLFKD</sequence>
<keyword evidence="2" id="KW-0090">Biological rhythms</keyword>
<dbReference type="PANTHER" id="PTHR11008">
    <property type="entry name" value="PROTEIN TAKEOUT-LIKE PROTEIN"/>
    <property type="match status" value="1"/>
</dbReference>
<organism evidence="5 6">
    <name type="scientific">Ignelater luminosus</name>
    <name type="common">Cucubano</name>
    <name type="synonym">Pyrophorus luminosus</name>
    <dbReference type="NCBI Taxonomy" id="2038154"/>
    <lineage>
        <taxon>Eukaryota</taxon>
        <taxon>Metazoa</taxon>
        <taxon>Ecdysozoa</taxon>
        <taxon>Arthropoda</taxon>
        <taxon>Hexapoda</taxon>
        <taxon>Insecta</taxon>
        <taxon>Pterygota</taxon>
        <taxon>Neoptera</taxon>
        <taxon>Endopterygota</taxon>
        <taxon>Coleoptera</taxon>
        <taxon>Polyphaga</taxon>
        <taxon>Elateriformia</taxon>
        <taxon>Elateroidea</taxon>
        <taxon>Elateridae</taxon>
        <taxon>Agrypninae</taxon>
        <taxon>Pyrophorini</taxon>
        <taxon>Ignelater</taxon>
    </lineage>
</organism>
<dbReference type="InterPro" id="IPR010562">
    <property type="entry name" value="Haemolymph_juvenile_hormone-bd"/>
</dbReference>
<evidence type="ECO:0000256" key="2">
    <source>
        <dbReference type="ARBA" id="ARBA00023108"/>
    </source>
</evidence>
<dbReference type="PANTHER" id="PTHR11008:SF32">
    <property type="entry name" value="CIRCADIAN CLOCK-CONTROLLED PROTEIN DAYWAKE-RELATED"/>
    <property type="match status" value="1"/>
</dbReference>
<comment type="caution">
    <text evidence="5">The sequence shown here is derived from an EMBL/GenBank/DDBJ whole genome shotgun (WGS) entry which is preliminary data.</text>
</comment>